<feature type="domain" description="RRM" evidence="13">
    <location>
        <begin position="26"/>
        <end position="103"/>
    </location>
</feature>
<dbReference type="OrthoDB" id="4207594at2759"/>
<evidence type="ECO:0000256" key="9">
    <source>
        <dbReference type="ARBA" id="ARBA00038117"/>
    </source>
</evidence>
<dbReference type="SMART" id="SM00360">
    <property type="entry name" value="RRM"/>
    <property type="match status" value="1"/>
</dbReference>
<dbReference type="InterPro" id="IPR035979">
    <property type="entry name" value="RBD_domain_sf"/>
</dbReference>
<name>A0A6P3WEP2_CLUHA</name>
<protein>
    <recommendedName>
        <fullName evidence="10">RNA-binding protein 38</fullName>
    </recommendedName>
    <alternativeName>
        <fullName evidence="11">RNA-binding motif protein 38</fullName>
    </alternativeName>
</protein>
<keyword evidence="14" id="KW-1185">Reference proteome</keyword>
<dbReference type="GO" id="GO:0005829">
    <property type="term" value="C:cytosol"/>
    <property type="evidence" value="ECO:0007669"/>
    <property type="project" value="UniProtKB-SubCell"/>
</dbReference>
<evidence type="ECO:0000256" key="1">
    <source>
        <dbReference type="ARBA" id="ARBA00004123"/>
    </source>
</evidence>
<dbReference type="Proteomes" id="UP000515152">
    <property type="component" value="Chromosome 5"/>
</dbReference>
<dbReference type="PROSITE" id="PS50102">
    <property type="entry name" value="RRM"/>
    <property type="match status" value="1"/>
</dbReference>
<dbReference type="CDD" id="cd12384">
    <property type="entry name" value="RRM_RBM24_RBM38_like"/>
    <property type="match status" value="1"/>
</dbReference>
<dbReference type="PANTHER" id="PTHR48024">
    <property type="entry name" value="GEO13361P1-RELATED"/>
    <property type="match status" value="1"/>
</dbReference>
<dbReference type="GO" id="GO:0006397">
    <property type="term" value="P:mRNA processing"/>
    <property type="evidence" value="ECO:0007669"/>
    <property type="project" value="UniProtKB-KW"/>
</dbReference>
<comment type="subcellular location">
    <subcellularLocation>
        <location evidence="2">Cytoplasm</location>
        <location evidence="2">Cytosol</location>
    </subcellularLocation>
    <subcellularLocation>
        <location evidence="1">Nucleus</location>
    </subcellularLocation>
</comment>
<dbReference type="FunFam" id="3.30.70.330:FF:000077">
    <property type="entry name" value="RNA-binding motif protein 24"/>
    <property type="match status" value="1"/>
</dbReference>
<evidence type="ECO:0000256" key="5">
    <source>
        <dbReference type="ARBA" id="ARBA00022782"/>
    </source>
</evidence>
<evidence type="ECO:0000313" key="14">
    <source>
        <dbReference type="Proteomes" id="UP000515152"/>
    </source>
</evidence>
<dbReference type="InterPro" id="IPR000504">
    <property type="entry name" value="RRM_dom"/>
</dbReference>
<dbReference type="InterPro" id="IPR050886">
    <property type="entry name" value="RNA-binding_reg"/>
</dbReference>
<evidence type="ECO:0000256" key="4">
    <source>
        <dbReference type="ARBA" id="ARBA00022664"/>
    </source>
</evidence>
<gene>
    <name evidence="15" type="primary">LOC105912297</name>
</gene>
<dbReference type="GO" id="GO:0030154">
    <property type="term" value="P:cell differentiation"/>
    <property type="evidence" value="ECO:0007669"/>
    <property type="project" value="UniProtKB-KW"/>
</dbReference>
<proteinExistence type="inferred from homology"/>
<keyword evidence="8" id="KW-0539">Nucleus</keyword>
<sequence>MLLHPFVNGAHEVMHPTAIQKDTTFTKIFVGGLPYHTNDASLRKYFEAYGDIDEAVVITDRQTGKSRGYGFVTMTDRGAADRACKDPNPIIDGRKANVNLAYLGAKPRSMQTGISIGVQQVHPALLQRQYGLAQHYVYPQAYMQPNLVLPSQVASTMNPQYLDYSAAYAQYAAAAAYEQYPYSASPGFVGYTYATSPTSSASTAAAPTPGALHQSLPATASQAPPTFIQYAPQQHVQPDRMQ</sequence>
<evidence type="ECO:0000256" key="3">
    <source>
        <dbReference type="ARBA" id="ARBA00022490"/>
    </source>
</evidence>
<organism evidence="14 15">
    <name type="scientific">Clupea harengus</name>
    <name type="common">Atlantic herring</name>
    <dbReference type="NCBI Taxonomy" id="7950"/>
    <lineage>
        <taxon>Eukaryota</taxon>
        <taxon>Metazoa</taxon>
        <taxon>Chordata</taxon>
        <taxon>Craniata</taxon>
        <taxon>Vertebrata</taxon>
        <taxon>Euteleostomi</taxon>
        <taxon>Actinopterygii</taxon>
        <taxon>Neopterygii</taxon>
        <taxon>Teleostei</taxon>
        <taxon>Clupei</taxon>
        <taxon>Clupeiformes</taxon>
        <taxon>Clupeoidei</taxon>
        <taxon>Clupeidae</taxon>
        <taxon>Clupea</taxon>
    </lineage>
</organism>
<keyword evidence="4" id="KW-0507">mRNA processing</keyword>
<accession>A0A6P3WEP2</accession>
<dbReference type="RefSeq" id="XP_012696706.1">
    <property type="nucleotide sequence ID" value="XM_012841252.3"/>
</dbReference>
<dbReference type="SUPFAM" id="SSF54928">
    <property type="entry name" value="RNA-binding domain, RBD"/>
    <property type="match status" value="1"/>
</dbReference>
<evidence type="ECO:0000259" key="13">
    <source>
        <dbReference type="PROSITE" id="PS50102"/>
    </source>
</evidence>
<keyword evidence="7" id="KW-0508">mRNA splicing</keyword>
<dbReference type="GO" id="GO:0005634">
    <property type="term" value="C:nucleus"/>
    <property type="evidence" value="ECO:0007669"/>
    <property type="project" value="UniProtKB-SubCell"/>
</dbReference>
<reference evidence="15" key="1">
    <citation type="submission" date="2025-08" db="UniProtKB">
        <authorList>
            <consortium name="RefSeq"/>
        </authorList>
    </citation>
    <scope>IDENTIFICATION</scope>
</reference>
<evidence type="ECO:0000256" key="10">
    <source>
        <dbReference type="ARBA" id="ARBA00039528"/>
    </source>
</evidence>
<keyword evidence="6 12" id="KW-0694">RNA-binding</keyword>
<dbReference type="GO" id="GO:0008380">
    <property type="term" value="P:RNA splicing"/>
    <property type="evidence" value="ECO:0007669"/>
    <property type="project" value="UniProtKB-KW"/>
</dbReference>
<evidence type="ECO:0000256" key="11">
    <source>
        <dbReference type="ARBA" id="ARBA00041483"/>
    </source>
</evidence>
<dbReference type="Gene3D" id="3.30.70.330">
    <property type="match status" value="1"/>
</dbReference>
<evidence type="ECO:0000256" key="8">
    <source>
        <dbReference type="ARBA" id="ARBA00023242"/>
    </source>
</evidence>
<dbReference type="GO" id="GO:0003730">
    <property type="term" value="F:mRNA 3'-UTR binding"/>
    <property type="evidence" value="ECO:0007669"/>
    <property type="project" value="TreeGrafter"/>
</dbReference>
<dbReference type="GeneID" id="105912297"/>
<evidence type="ECO:0000256" key="2">
    <source>
        <dbReference type="ARBA" id="ARBA00004514"/>
    </source>
</evidence>
<dbReference type="KEGG" id="char:105912297"/>
<evidence type="ECO:0000256" key="12">
    <source>
        <dbReference type="PROSITE-ProRule" id="PRU00176"/>
    </source>
</evidence>
<evidence type="ECO:0000313" key="15">
    <source>
        <dbReference type="RefSeq" id="XP_012696706.1"/>
    </source>
</evidence>
<dbReference type="InterPro" id="IPR012677">
    <property type="entry name" value="Nucleotide-bd_a/b_plait_sf"/>
</dbReference>
<evidence type="ECO:0000256" key="6">
    <source>
        <dbReference type="ARBA" id="ARBA00022884"/>
    </source>
</evidence>
<keyword evidence="3" id="KW-0963">Cytoplasm</keyword>
<dbReference type="AlphaFoldDB" id="A0A6P3WEP2"/>
<dbReference type="GO" id="GO:0043484">
    <property type="term" value="P:regulation of RNA splicing"/>
    <property type="evidence" value="ECO:0007669"/>
    <property type="project" value="TreeGrafter"/>
</dbReference>
<evidence type="ECO:0000256" key="7">
    <source>
        <dbReference type="ARBA" id="ARBA00023187"/>
    </source>
</evidence>
<comment type="similarity">
    <text evidence="9">Belongs to the RBM38 family.</text>
</comment>
<dbReference type="Pfam" id="PF00076">
    <property type="entry name" value="RRM_1"/>
    <property type="match status" value="1"/>
</dbReference>
<dbReference type="PANTHER" id="PTHR48024:SF28">
    <property type="entry name" value="RNA-BINDING PROTEIN 38"/>
    <property type="match status" value="1"/>
</dbReference>
<keyword evidence="5" id="KW-0221">Differentiation</keyword>